<dbReference type="Gene3D" id="3.40.50.1820">
    <property type="entry name" value="alpha/beta hydrolase"/>
    <property type="match status" value="1"/>
</dbReference>
<keyword evidence="2" id="KW-1133">Transmembrane helix</keyword>
<dbReference type="KEGG" id="dpf:ON006_11790"/>
<feature type="transmembrane region" description="Helical" evidence="2">
    <location>
        <begin position="133"/>
        <end position="153"/>
    </location>
</feature>
<evidence type="ECO:0000259" key="3">
    <source>
        <dbReference type="Pfam" id="PF00326"/>
    </source>
</evidence>
<dbReference type="InterPro" id="IPR001375">
    <property type="entry name" value="Peptidase_S9_cat"/>
</dbReference>
<dbReference type="InterPro" id="IPR029058">
    <property type="entry name" value="AB_hydrolase_fold"/>
</dbReference>
<proteinExistence type="predicted"/>
<dbReference type="Pfam" id="PF00326">
    <property type="entry name" value="Peptidase_S9"/>
    <property type="match status" value="1"/>
</dbReference>
<keyword evidence="2" id="KW-0472">Membrane</keyword>
<keyword evidence="1" id="KW-0732">Signal</keyword>
<gene>
    <name evidence="4" type="ORF">ON006_11790</name>
</gene>
<dbReference type="EMBL" id="CP112998">
    <property type="protein sequence ID" value="WAC14620.1"/>
    <property type="molecule type" value="Genomic_DNA"/>
</dbReference>
<dbReference type="PANTHER" id="PTHR43037:SF1">
    <property type="entry name" value="BLL1128 PROTEIN"/>
    <property type="match status" value="1"/>
</dbReference>
<dbReference type="InterPro" id="IPR050955">
    <property type="entry name" value="Plant_Biomass_Hydrol_Est"/>
</dbReference>
<evidence type="ECO:0000256" key="2">
    <source>
        <dbReference type="SAM" id="Phobius"/>
    </source>
</evidence>
<feature type="transmembrane region" description="Helical" evidence="2">
    <location>
        <begin position="42"/>
        <end position="63"/>
    </location>
</feature>
<reference evidence="4" key="1">
    <citation type="submission" date="2022-11" db="EMBL/GenBank/DDBJ databases">
        <title>Dyadobacter pollutisoli sp. nov., isolated from plastic dumped soil.</title>
        <authorList>
            <person name="Kim J.M."/>
            <person name="Kim K.R."/>
            <person name="Lee J.K."/>
            <person name="Hao L."/>
            <person name="Jeon C.O."/>
        </authorList>
    </citation>
    <scope>NUCLEOTIDE SEQUENCE</scope>
    <source>
        <strain evidence="4">U1</strain>
    </source>
</reference>
<dbReference type="GO" id="GO:0008236">
    <property type="term" value="F:serine-type peptidase activity"/>
    <property type="evidence" value="ECO:0007669"/>
    <property type="project" value="InterPro"/>
</dbReference>
<feature type="transmembrane region" description="Helical" evidence="2">
    <location>
        <begin position="12"/>
        <end position="35"/>
    </location>
</feature>
<dbReference type="RefSeq" id="WP_244819988.1">
    <property type="nucleotide sequence ID" value="NZ_CP112998.1"/>
</dbReference>
<sequence>MNKSFYTFANFFLTLIVCAGVLTAVVHFFTGAYIAKLESFKNWHLTVSIVNLVGSIFLLKYYYFKRYRLAFYSGIIAVITSIGFAFIYYMMLVRQRQFEAYYIAGLYSALITGIIYSFSLIVSSASKPPWLKAAGILYTISGVILLATAIWFFNSQDIALKLTLESIHQWTSRVTSLVPVLFIMHLRAEEALHIRNKDFDKTPTAISESWLGLAAVIAFGFTLFFGINIANQTYRLDHVSASARVIAQPFEARYYVNGKGDTLRYRFMKPLDYNPEKKYPLVVCPHHGGTHGTDNIRQVEGSWAAYLSRTEYREKYPAFLFVPQCPRDAGWGNYPDYPAIDTLIFEAMEALEKEFSIDAKRCYSIGVSGGGYASWHFITARPAMFAAAVPICGGGNPKLAHNIVDGKVAVWAFHGEQDDLVPVSYSRDMIAAIKKAGGKPRYTEFKYLGHNMGNAVENTPGLLDWLFAQKRE</sequence>
<evidence type="ECO:0000313" key="4">
    <source>
        <dbReference type="EMBL" id="WAC14620.1"/>
    </source>
</evidence>
<feature type="domain" description="Peptidase S9 prolyl oligopeptidase catalytic" evidence="3">
    <location>
        <begin position="328"/>
        <end position="392"/>
    </location>
</feature>
<feature type="transmembrane region" description="Helical" evidence="2">
    <location>
        <begin position="101"/>
        <end position="121"/>
    </location>
</feature>
<dbReference type="GO" id="GO:0006508">
    <property type="term" value="P:proteolysis"/>
    <property type="evidence" value="ECO:0007669"/>
    <property type="project" value="InterPro"/>
</dbReference>
<evidence type="ECO:0000313" key="5">
    <source>
        <dbReference type="Proteomes" id="UP001164653"/>
    </source>
</evidence>
<keyword evidence="5" id="KW-1185">Reference proteome</keyword>
<evidence type="ECO:0000256" key="1">
    <source>
        <dbReference type="ARBA" id="ARBA00022729"/>
    </source>
</evidence>
<name>A0A9E8NDA9_9BACT</name>
<organism evidence="4 5">
    <name type="scientific">Dyadobacter pollutisoli</name>
    <dbReference type="NCBI Taxonomy" id="2910158"/>
    <lineage>
        <taxon>Bacteria</taxon>
        <taxon>Pseudomonadati</taxon>
        <taxon>Bacteroidota</taxon>
        <taxon>Cytophagia</taxon>
        <taxon>Cytophagales</taxon>
        <taxon>Spirosomataceae</taxon>
        <taxon>Dyadobacter</taxon>
    </lineage>
</organism>
<dbReference type="PANTHER" id="PTHR43037">
    <property type="entry name" value="UNNAMED PRODUCT-RELATED"/>
    <property type="match status" value="1"/>
</dbReference>
<dbReference type="Proteomes" id="UP001164653">
    <property type="component" value="Chromosome"/>
</dbReference>
<dbReference type="AlphaFoldDB" id="A0A9E8NDA9"/>
<keyword evidence="2" id="KW-0812">Transmembrane</keyword>
<feature type="transmembrane region" description="Helical" evidence="2">
    <location>
        <begin position="69"/>
        <end position="89"/>
    </location>
</feature>
<protein>
    <submittedName>
        <fullName evidence="4">Prolyl oligopeptidase family serine peptidase</fullName>
    </submittedName>
</protein>
<dbReference type="SUPFAM" id="SSF53474">
    <property type="entry name" value="alpha/beta-Hydrolases"/>
    <property type="match status" value="1"/>
</dbReference>
<accession>A0A9E8NDA9</accession>
<feature type="transmembrane region" description="Helical" evidence="2">
    <location>
        <begin position="210"/>
        <end position="230"/>
    </location>
</feature>